<dbReference type="EMBL" id="WIXE01012624">
    <property type="protein sequence ID" value="KAK5975779.1"/>
    <property type="molecule type" value="Genomic_DNA"/>
</dbReference>
<protein>
    <submittedName>
        <fullName evidence="1">Uncharacterized protein</fullName>
    </submittedName>
</protein>
<evidence type="ECO:0000313" key="2">
    <source>
        <dbReference type="Proteomes" id="UP001331761"/>
    </source>
</evidence>
<evidence type="ECO:0000313" key="1">
    <source>
        <dbReference type="EMBL" id="KAK5975779.1"/>
    </source>
</evidence>
<accession>A0AAN8IIB4</accession>
<reference evidence="1 2" key="1">
    <citation type="submission" date="2019-10" db="EMBL/GenBank/DDBJ databases">
        <title>Assembly and Annotation for the nematode Trichostrongylus colubriformis.</title>
        <authorList>
            <person name="Martin J."/>
        </authorList>
    </citation>
    <scope>NUCLEOTIDE SEQUENCE [LARGE SCALE GENOMIC DNA]</scope>
    <source>
        <strain evidence="1">G859</strain>
        <tissue evidence="1">Whole worm</tissue>
    </source>
</reference>
<dbReference type="Proteomes" id="UP001331761">
    <property type="component" value="Unassembled WGS sequence"/>
</dbReference>
<name>A0AAN8IIB4_TRICO</name>
<dbReference type="AlphaFoldDB" id="A0AAN8IIB4"/>
<organism evidence="1 2">
    <name type="scientific">Trichostrongylus colubriformis</name>
    <name type="common">Black scour worm</name>
    <dbReference type="NCBI Taxonomy" id="6319"/>
    <lineage>
        <taxon>Eukaryota</taxon>
        <taxon>Metazoa</taxon>
        <taxon>Ecdysozoa</taxon>
        <taxon>Nematoda</taxon>
        <taxon>Chromadorea</taxon>
        <taxon>Rhabditida</taxon>
        <taxon>Rhabditina</taxon>
        <taxon>Rhabditomorpha</taxon>
        <taxon>Strongyloidea</taxon>
        <taxon>Trichostrongylidae</taxon>
        <taxon>Trichostrongylus</taxon>
    </lineage>
</organism>
<gene>
    <name evidence="1" type="ORF">GCK32_019418</name>
</gene>
<keyword evidence="2" id="KW-1185">Reference proteome</keyword>
<comment type="caution">
    <text evidence="1">The sequence shown here is derived from an EMBL/GenBank/DDBJ whole genome shotgun (WGS) entry which is preliminary data.</text>
</comment>
<sequence>MIEKNTTRLLGQPNTLSTEHCCFLPYFFSMKYIYFSVGHWLRYRPEHHKKCEKIRLVHHSRSESRWLRVQSHFGPTMA</sequence>
<proteinExistence type="predicted"/>